<dbReference type="Pfam" id="PF00450">
    <property type="entry name" value="Peptidase_S10"/>
    <property type="match status" value="1"/>
</dbReference>
<reference evidence="4" key="1">
    <citation type="journal article" date="2019" name="Int. J. Syst. Evol. Microbiol.">
        <title>The Global Catalogue of Microorganisms (GCM) 10K type strain sequencing project: providing services to taxonomists for standard genome sequencing and annotation.</title>
        <authorList>
            <consortium name="The Broad Institute Genomics Platform"/>
            <consortium name="The Broad Institute Genome Sequencing Center for Infectious Disease"/>
            <person name="Wu L."/>
            <person name="Ma J."/>
        </authorList>
    </citation>
    <scope>NUCLEOTIDE SEQUENCE [LARGE SCALE GENOMIC DNA]</scope>
    <source>
        <strain evidence="4">CGMCC 1.16619</strain>
    </source>
</reference>
<accession>A0ABW0QLB4</accession>
<organism evidence="3 4">
    <name type="scientific">Rhodanobacter ginsengisoli</name>
    <dbReference type="NCBI Taxonomy" id="418646"/>
    <lineage>
        <taxon>Bacteria</taxon>
        <taxon>Pseudomonadati</taxon>
        <taxon>Pseudomonadota</taxon>
        <taxon>Gammaproteobacteria</taxon>
        <taxon>Lysobacterales</taxon>
        <taxon>Rhodanobacteraceae</taxon>
        <taxon>Rhodanobacter</taxon>
    </lineage>
</organism>
<keyword evidence="4" id="KW-1185">Reference proteome</keyword>
<feature type="chain" id="PRO_5045457000" evidence="2">
    <location>
        <begin position="24"/>
        <end position="518"/>
    </location>
</feature>
<evidence type="ECO:0000256" key="1">
    <source>
        <dbReference type="SAM" id="MobiDB-lite"/>
    </source>
</evidence>
<evidence type="ECO:0000313" key="4">
    <source>
        <dbReference type="Proteomes" id="UP001596114"/>
    </source>
</evidence>
<dbReference type="Gene3D" id="3.40.50.1820">
    <property type="entry name" value="alpha/beta hydrolase"/>
    <property type="match status" value="1"/>
</dbReference>
<dbReference type="RefSeq" id="WP_377316508.1">
    <property type="nucleotide sequence ID" value="NZ_JBHSNF010000001.1"/>
</dbReference>
<dbReference type="InterPro" id="IPR001563">
    <property type="entry name" value="Peptidase_S10"/>
</dbReference>
<evidence type="ECO:0000256" key="2">
    <source>
        <dbReference type="SAM" id="SignalP"/>
    </source>
</evidence>
<feature type="signal peptide" evidence="2">
    <location>
        <begin position="1"/>
        <end position="23"/>
    </location>
</feature>
<comment type="caution">
    <text evidence="3">The sequence shown here is derived from an EMBL/GenBank/DDBJ whole genome shotgun (WGS) entry which is preliminary data.</text>
</comment>
<proteinExistence type="predicted"/>
<dbReference type="InterPro" id="IPR029058">
    <property type="entry name" value="AB_hydrolase_fold"/>
</dbReference>
<feature type="region of interest" description="Disordered" evidence="1">
    <location>
        <begin position="26"/>
        <end position="51"/>
    </location>
</feature>
<protein>
    <submittedName>
        <fullName evidence="3">S10 family peptidase</fullName>
    </submittedName>
</protein>
<evidence type="ECO:0000313" key="3">
    <source>
        <dbReference type="EMBL" id="MFC5524372.1"/>
    </source>
</evidence>
<gene>
    <name evidence="3" type="ORF">ACFPPA_01320</name>
</gene>
<dbReference type="Proteomes" id="UP001596114">
    <property type="component" value="Unassembled WGS sequence"/>
</dbReference>
<sequence length="518" mass="56701">MRHLISLLLAGAFALALAAPAPAYPAAAGGKPADTEGGTTPPVESATRTQHRVSIGGHAIDYTATAGTLIIRDDKNEPQASVFYVAYTLGKGGPDTSGRNHRPLTFLYNGGPGSSSMWLHMGSFAPMRIETASPAATAPPPYHLVPNQDSLLDKTDLVFIDAVGTGYSRALGKATGKDFWGVDQDVSAFTRAIQRYVDINRRWNSPKFLYGESYGTTRSAALVDALQDKGMAFNGVILMSSILNYGIRIPGYDESYVGYLPSYAAAAWYHDKPAHKPADLKTYLDQVRAWAQGPYAAALAQGQNLPPAQLDAVARQLAAYTGLSVSFVKQANLRIDLGRFRKELLRGQRLTLGRFDSRFTGTDPDAAGENPDYDASDAGISGAFVAAFHDYLDRQLGYHSKLDYRPTFGEINKHWDWKHKAADIEHPLPLAYVAGDLAHAMRSNPHLQVLSVNGYYDFATPFFITEYDLAHMNLDPSLRGNLQFLYYPSGHMIYLNTDALKQLKGDLAHFYDRAAPQR</sequence>
<dbReference type="SUPFAM" id="SSF53474">
    <property type="entry name" value="alpha/beta-Hydrolases"/>
    <property type="match status" value="1"/>
</dbReference>
<name>A0ABW0QLB4_9GAMM</name>
<dbReference type="EMBL" id="JBHSNF010000001">
    <property type="protein sequence ID" value="MFC5524372.1"/>
    <property type="molecule type" value="Genomic_DNA"/>
</dbReference>
<keyword evidence="2" id="KW-0732">Signal</keyword>